<dbReference type="Gene3D" id="3.40.50.150">
    <property type="entry name" value="Vaccinia Virus protein VP39"/>
    <property type="match status" value="1"/>
</dbReference>
<feature type="binding site" evidence="5">
    <location>
        <position position="287"/>
    </location>
    <ligand>
        <name>S-adenosyl-L-methionine</name>
        <dbReference type="ChEBI" id="CHEBI:59789"/>
    </ligand>
</feature>
<evidence type="ECO:0000313" key="8">
    <source>
        <dbReference type="Proteomes" id="UP000243784"/>
    </source>
</evidence>
<dbReference type="GO" id="GO:0001510">
    <property type="term" value="P:RNA methylation"/>
    <property type="evidence" value="ECO:0007669"/>
    <property type="project" value="InterPro"/>
</dbReference>
<dbReference type="GO" id="GO:0008173">
    <property type="term" value="F:RNA methyltransferase activity"/>
    <property type="evidence" value="ECO:0007669"/>
    <property type="project" value="InterPro"/>
</dbReference>
<dbReference type="Pfam" id="PF01189">
    <property type="entry name" value="Methyltr_RsmB-F"/>
    <property type="match status" value="1"/>
</dbReference>
<dbReference type="InterPro" id="IPR035926">
    <property type="entry name" value="NusB-like_sf"/>
</dbReference>
<dbReference type="InterPro" id="IPR006027">
    <property type="entry name" value="NusB_RsmB_TIM44"/>
</dbReference>
<evidence type="ECO:0000256" key="1">
    <source>
        <dbReference type="ARBA" id="ARBA00022603"/>
    </source>
</evidence>
<gene>
    <name evidence="7" type="ORF">A4Z71_03600</name>
</gene>
<accession>A0A1D9DZ28</accession>
<feature type="binding site" evidence="5">
    <location>
        <position position="331"/>
    </location>
    <ligand>
        <name>S-adenosyl-L-methionine</name>
        <dbReference type="ChEBI" id="CHEBI:59789"/>
    </ligand>
</feature>
<dbReference type="InterPro" id="IPR023267">
    <property type="entry name" value="RCMT"/>
</dbReference>
<dbReference type="PRINTS" id="PR02008">
    <property type="entry name" value="RCMTFAMILY"/>
</dbReference>
<sequence length="453" mass="49479">MSKSTARSVALALLQAVEFDDAYANLLLPKLVSKAALSSRDAALAQELAYGTLRWQLFYDRVIEECAQRYSDEIDLDALIILRLGAHQLLATRIPPHAALSETVELAKKNLKPSAIGFINGVLRRVSERDRDTWEEIILEHTEGKYEYLAVKYSHPIWVVKALEQSLKLDKQESRIESLLAADNIPAKIALVALPGLDASTQGLQVGSASPIGFILNSGDPSELESVADSSLRVQDEGSQLAALALSRLDKISDNERWLDMCAGPGGKAALLAAEAVQSGATLVCNEVSQHRTELVRKALRAIRGNVSIRTGDGRQIGQLEPASYDRILLDAPCTGLGALRRRPEARWRKSPDDVSELAQLQWELIDSAIQALKPGGYLAYVTCSPHPGETAAIVDKALKNFPHDLAIIDATDVVSKLSPALDLPRNRKTVQLWPDRDGTDAMFISLFRKSNA</sequence>
<dbReference type="InterPro" id="IPR001678">
    <property type="entry name" value="MeTrfase_RsmB-F_NOP2_dom"/>
</dbReference>
<dbReference type="SUPFAM" id="SSF53335">
    <property type="entry name" value="S-adenosyl-L-methionine-dependent methyltransferases"/>
    <property type="match status" value="1"/>
</dbReference>
<protein>
    <recommendedName>
        <fullName evidence="6">SAM-dependent MTase RsmB/NOP-type domain-containing protein</fullName>
    </recommendedName>
</protein>
<dbReference type="PROSITE" id="PS51686">
    <property type="entry name" value="SAM_MT_RSMB_NOP"/>
    <property type="match status" value="1"/>
</dbReference>
<dbReference type="GO" id="GO:0003723">
    <property type="term" value="F:RNA binding"/>
    <property type="evidence" value="ECO:0007669"/>
    <property type="project" value="UniProtKB-UniRule"/>
</dbReference>
<dbReference type="Gene3D" id="1.10.940.10">
    <property type="entry name" value="NusB-like"/>
    <property type="match status" value="1"/>
</dbReference>
<keyword evidence="1 5" id="KW-0489">Methyltransferase</keyword>
<evidence type="ECO:0000313" key="7">
    <source>
        <dbReference type="EMBL" id="AOY56067.1"/>
    </source>
</evidence>
<dbReference type="OrthoDB" id="9810297at2"/>
<dbReference type="InterPro" id="IPR049560">
    <property type="entry name" value="MeTrfase_RsmB-F_NOP2_cat"/>
</dbReference>
<feature type="active site" description="Nucleophile" evidence="5">
    <location>
        <position position="384"/>
    </location>
</feature>
<dbReference type="EMBL" id="CP015208">
    <property type="protein sequence ID" value="AOY56067.1"/>
    <property type="molecule type" value="Genomic_DNA"/>
</dbReference>
<dbReference type="GO" id="GO:0006355">
    <property type="term" value="P:regulation of DNA-templated transcription"/>
    <property type="evidence" value="ECO:0007669"/>
    <property type="project" value="InterPro"/>
</dbReference>
<keyword evidence="8" id="KW-1185">Reference proteome</keyword>
<dbReference type="RefSeq" id="WP_070954577.1">
    <property type="nucleotide sequence ID" value="NZ_CP015208.1"/>
</dbReference>
<dbReference type="SUPFAM" id="SSF48013">
    <property type="entry name" value="NusB-like"/>
    <property type="match status" value="1"/>
</dbReference>
<dbReference type="AlphaFoldDB" id="A0A1D9DZ28"/>
<keyword evidence="3 5" id="KW-0949">S-adenosyl-L-methionine</keyword>
<dbReference type="InterPro" id="IPR029063">
    <property type="entry name" value="SAM-dependent_MTases_sf"/>
</dbReference>
<dbReference type="Pfam" id="PF01029">
    <property type="entry name" value="NusB"/>
    <property type="match status" value="1"/>
</dbReference>
<dbReference type="CDD" id="cd02440">
    <property type="entry name" value="AdoMet_MTases"/>
    <property type="match status" value="1"/>
</dbReference>
<keyword evidence="4 5" id="KW-0694">RNA-binding</keyword>
<keyword evidence="2 5" id="KW-0808">Transferase</keyword>
<evidence type="ECO:0000256" key="4">
    <source>
        <dbReference type="ARBA" id="ARBA00022884"/>
    </source>
</evidence>
<dbReference type="Proteomes" id="UP000243784">
    <property type="component" value="Chromosome"/>
</dbReference>
<dbReference type="PANTHER" id="PTHR22807:SF53">
    <property type="entry name" value="RIBOSOMAL RNA SMALL SUBUNIT METHYLTRANSFERASE B-RELATED"/>
    <property type="match status" value="1"/>
</dbReference>
<proteinExistence type="inferred from homology"/>
<name>A0A1D9DZ28_9MICO</name>
<feature type="binding site" evidence="5">
    <location>
        <position position="313"/>
    </location>
    <ligand>
        <name>S-adenosyl-L-methionine</name>
        <dbReference type="ChEBI" id="CHEBI:59789"/>
    </ligand>
</feature>
<feature type="binding site" evidence="5">
    <location>
        <begin position="262"/>
        <end position="268"/>
    </location>
    <ligand>
        <name>S-adenosyl-L-methionine</name>
        <dbReference type="ChEBI" id="CHEBI:59789"/>
    </ligand>
</feature>
<dbReference type="KEGG" id="rpla:A4Z71_03600"/>
<evidence type="ECO:0000256" key="5">
    <source>
        <dbReference type="PROSITE-ProRule" id="PRU01023"/>
    </source>
</evidence>
<dbReference type="PANTHER" id="PTHR22807">
    <property type="entry name" value="NOP2 YEAST -RELATED NOL1/NOP2/FMU SUN DOMAIN-CONTAINING"/>
    <property type="match status" value="1"/>
</dbReference>
<dbReference type="STRING" id="535712.A4Z71_03600"/>
<organism evidence="7 8">
    <name type="scientific">Candidatus Rhodoluna planktonica</name>
    <dbReference type="NCBI Taxonomy" id="535712"/>
    <lineage>
        <taxon>Bacteria</taxon>
        <taxon>Bacillati</taxon>
        <taxon>Actinomycetota</taxon>
        <taxon>Actinomycetes</taxon>
        <taxon>Micrococcales</taxon>
        <taxon>Microbacteriaceae</taxon>
        <taxon>Luna cluster</taxon>
        <taxon>Luna-1 subcluster</taxon>
        <taxon>Rhodoluna</taxon>
    </lineage>
</organism>
<feature type="domain" description="SAM-dependent MTase RsmB/NOP-type" evidence="6">
    <location>
        <begin position="155"/>
        <end position="451"/>
    </location>
</feature>
<evidence type="ECO:0000256" key="3">
    <source>
        <dbReference type="ARBA" id="ARBA00022691"/>
    </source>
</evidence>
<evidence type="ECO:0000256" key="2">
    <source>
        <dbReference type="ARBA" id="ARBA00022679"/>
    </source>
</evidence>
<comment type="similarity">
    <text evidence="5">Belongs to the class I-like SAM-binding methyltransferase superfamily. RsmB/NOP family.</text>
</comment>
<evidence type="ECO:0000259" key="6">
    <source>
        <dbReference type="PROSITE" id="PS51686"/>
    </source>
</evidence>
<reference evidence="7 8" key="1">
    <citation type="journal article" date="2016" name="Biochim. Biophys. Acta">
        <title>Photochemical characterization of actinorhodopsin and its functional existence in the natural host.</title>
        <authorList>
            <person name="Nakamura S."/>
            <person name="Kikukawa T."/>
            <person name="Tamogami J."/>
            <person name="Kamiya M."/>
            <person name="Aizawa T."/>
            <person name="Hahn M.W."/>
            <person name="Ihara K."/>
            <person name="Kamo N."/>
            <person name="Demura M."/>
        </authorList>
    </citation>
    <scope>NUCLEOTIDE SEQUENCE [LARGE SCALE GENOMIC DNA]</scope>
    <source>
        <strain evidence="7 8">MWH-Dar1</strain>
    </source>
</reference>